<proteinExistence type="inferred from homology"/>
<dbReference type="Proteomes" id="UP000033202">
    <property type="component" value="Unassembled WGS sequence"/>
</dbReference>
<dbReference type="InterPro" id="IPR027443">
    <property type="entry name" value="IPNS-like_sf"/>
</dbReference>
<dbReference type="InterPro" id="IPR007803">
    <property type="entry name" value="Asp/Arg/Pro-Hydrxlase"/>
</dbReference>
<keyword evidence="7" id="KW-1185">Reference proteome</keyword>
<evidence type="ECO:0000313" key="7">
    <source>
        <dbReference type="Proteomes" id="UP000033202"/>
    </source>
</evidence>
<dbReference type="Pfam" id="PF05118">
    <property type="entry name" value="Asp_Arg_Hydrox"/>
    <property type="match status" value="1"/>
</dbReference>
<dbReference type="SUPFAM" id="SSF51197">
    <property type="entry name" value="Clavaminate synthase-like"/>
    <property type="match status" value="1"/>
</dbReference>
<evidence type="ECO:0000256" key="3">
    <source>
        <dbReference type="ARBA" id="ARBA00023002"/>
    </source>
</evidence>
<name>A0A0E9MKU9_9SPHN</name>
<evidence type="ECO:0000259" key="5">
    <source>
        <dbReference type="Pfam" id="PF05118"/>
    </source>
</evidence>
<dbReference type="PANTHER" id="PTHR46332">
    <property type="entry name" value="ASPARTATE BETA-HYDROXYLASE DOMAIN-CONTAINING PROTEIN 2"/>
    <property type="match status" value="1"/>
</dbReference>
<evidence type="ECO:0000313" key="6">
    <source>
        <dbReference type="EMBL" id="GAO38138.1"/>
    </source>
</evidence>
<dbReference type="STRING" id="1219043.SCH01S_06_00020"/>
<feature type="domain" description="Aspartyl/asparaginy/proline hydroxylase" evidence="5">
    <location>
        <begin position="238"/>
        <end position="400"/>
    </location>
</feature>
<dbReference type="Pfam" id="PF13432">
    <property type="entry name" value="TPR_16"/>
    <property type="match status" value="1"/>
</dbReference>
<dbReference type="GO" id="GO:0051213">
    <property type="term" value="F:dioxygenase activity"/>
    <property type="evidence" value="ECO:0007669"/>
    <property type="project" value="UniProtKB-KW"/>
</dbReference>
<evidence type="ECO:0000256" key="1">
    <source>
        <dbReference type="ARBA" id="ARBA00007730"/>
    </source>
</evidence>
<dbReference type="InterPro" id="IPR011990">
    <property type="entry name" value="TPR-like_helical_dom_sf"/>
</dbReference>
<dbReference type="SUPFAM" id="SSF48452">
    <property type="entry name" value="TPR-like"/>
    <property type="match status" value="1"/>
</dbReference>
<dbReference type="SMART" id="SM00028">
    <property type="entry name" value="TPR"/>
    <property type="match status" value="4"/>
</dbReference>
<dbReference type="EMBL" id="BBWU01000006">
    <property type="protein sequence ID" value="GAO38138.1"/>
    <property type="molecule type" value="Genomic_DNA"/>
</dbReference>
<dbReference type="Gene3D" id="2.60.120.330">
    <property type="entry name" value="B-lactam Antibiotic, Isopenicillin N Synthase, Chain"/>
    <property type="match status" value="1"/>
</dbReference>
<dbReference type="RefSeq" id="WP_052733715.1">
    <property type="nucleotide sequence ID" value="NZ_BBWU01000006.1"/>
</dbReference>
<keyword evidence="2" id="KW-0223">Dioxygenase</keyword>
<evidence type="ECO:0000256" key="2">
    <source>
        <dbReference type="ARBA" id="ARBA00022964"/>
    </source>
</evidence>
<keyword evidence="3" id="KW-0560">Oxidoreductase</keyword>
<organism evidence="6 7">
    <name type="scientific">Sphingomonas changbaiensis NBRC 104936</name>
    <dbReference type="NCBI Taxonomy" id="1219043"/>
    <lineage>
        <taxon>Bacteria</taxon>
        <taxon>Pseudomonadati</taxon>
        <taxon>Pseudomonadota</taxon>
        <taxon>Alphaproteobacteria</taxon>
        <taxon>Sphingomonadales</taxon>
        <taxon>Sphingomonadaceae</taxon>
        <taxon>Sphingomonas</taxon>
    </lineage>
</organism>
<dbReference type="PROSITE" id="PS50005">
    <property type="entry name" value="TPR"/>
    <property type="match status" value="1"/>
</dbReference>
<dbReference type="InterPro" id="IPR019734">
    <property type="entry name" value="TPR_rpt"/>
</dbReference>
<dbReference type="OrthoDB" id="21665at2"/>
<dbReference type="InterPro" id="IPR051821">
    <property type="entry name" value="Asp/Asn_beta-hydroxylase"/>
</dbReference>
<dbReference type="Gene3D" id="1.25.40.10">
    <property type="entry name" value="Tetratricopeptide repeat domain"/>
    <property type="match status" value="1"/>
</dbReference>
<dbReference type="PANTHER" id="PTHR46332:SF5">
    <property type="entry name" value="ASPARTATE BETA-HYDROXYLASE DOMAIN CONTAINING 2"/>
    <property type="match status" value="1"/>
</dbReference>
<protein>
    <recommendedName>
        <fullName evidence="5">Aspartyl/asparaginy/proline hydroxylase domain-containing protein</fullName>
    </recommendedName>
</protein>
<dbReference type="GO" id="GO:0016020">
    <property type="term" value="C:membrane"/>
    <property type="evidence" value="ECO:0007669"/>
    <property type="project" value="TreeGrafter"/>
</dbReference>
<keyword evidence="4" id="KW-0802">TPR repeat</keyword>
<comment type="similarity">
    <text evidence="1">Belongs to the aspartyl/asparaginyl beta-hydroxylase family.</text>
</comment>
<sequence length="428" mass="47438">MNVNDPRVAQLLSAAAAEQRAGRPEGAVAYLQQVVTIAPDHPQAHNSLGTHALGIGDFATARDHFARAAAADPKEPVLWLNLARAHRELGDTDGELAALDRILAIDARFFMALLRKAHLFQRTGQDALAAMHWSQASAVAPPDDQLSPELRQMLTEGRAFAFQQHQRLGASVDAEMAELLDPLPARDTRRVRAAIDATLGRRKVYANVCEGMNFPFLPADEFFDREHFPWMGTLEAVAPAIRAELQDLLDKGDEGFAPYVQYPAGYPESKWSELDHSKRWSAYFLWRHGTRIDAHCARCPATAAAVESLPLADHSGRAPTVFFSLLHPKTRIPPHTGVTNARTIIHLGLIVPEKCGFRVGGETREWHEGEAFAFDDTIEHEAWNDSDQLRVVLILDVWNPHITAQERDLVNRFYAAADASGLMPKPDD</sequence>
<comment type="caution">
    <text evidence="6">The sequence shown here is derived from an EMBL/GenBank/DDBJ whole genome shotgun (WGS) entry which is preliminary data.</text>
</comment>
<evidence type="ECO:0000256" key="4">
    <source>
        <dbReference type="PROSITE-ProRule" id="PRU00339"/>
    </source>
</evidence>
<dbReference type="AlphaFoldDB" id="A0A0E9MKU9"/>
<gene>
    <name evidence="6" type="ORF">SCH01S_06_00020</name>
</gene>
<accession>A0A0E9MKU9</accession>
<reference evidence="6 7" key="1">
    <citation type="submission" date="2015-04" db="EMBL/GenBank/DDBJ databases">
        <title>Whole genome shotgun sequence of Sphingomonas changbaiensis NBRC 104936.</title>
        <authorList>
            <person name="Katano-Makiyama Y."/>
            <person name="Hosoyama A."/>
            <person name="Hashimoto M."/>
            <person name="Noguchi M."/>
            <person name="Tsuchikane K."/>
            <person name="Ohji S."/>
            <person name="Yamazoe A."/>
            <person name="Ichikawa N."/>
            <person name="Kimura A."/>
            <person name="Fujita N."/>
        </authorList>
    </citation>
    <scope>NUCLEOTIDE SEQUENCE [LARGE SCALE GENOMIC DNA]</scope>
    <source>
        <strain evidence="6 7">NBRC 104936</strain>
    </source>
</reference>
<feature type="repeat" description="TPR" evidence="4">
    <location>
        <begin position="42"/>
        <end position="75"/>
    </location>
</feature>